<protein>
    <recommendedName>
        <fullName evidence="5">Dicarboxylate transport domain-containing protein</fullName>
    </recommendedName>
</protein>
<feature type="compositionally biased region" description="Polar residues" evidence="1">
    <location>
        <begin position="12"/>
        <end position="25"/>
    </location>
</feature>
<name>A0ABD6X4T9_PHODM</name>
<evidence type="ECO:0000313" key="4">
    <source>
        <dbReference type="Proteomes" id="UP000241404"/>
    </source>
</evidence>
<dbReference type="EMBL" id="PYMM01000003">
    <property type="protein sequence ID" value="PSU17500.1"/>
    <property type="molecule type" value="Genomic_DNA"/>
</dbReference>
<dbReference type="InterPro" id="IPR021730">
    <property type="entry name" value="YdbH"/>
</dbReference>
<keyword evidence="2" id="KW-1133">Transmembrane helix</keyword>
<dbReference type="Pfam" id="PF11739">
    <property type="entry name" value="YdbH-like"/>
    <property type="match status" value="1"/>
</dbReference>
<dbReference type="RefSeq" id="WP_065171038.1">
    <property type="nucleotide sequence ID" value="NZ_LZFH01000010.1"/>
</dbReference>
<keyword evidence="2" id="KW-0812">Transmembrane</keyword>
<keyword evidence="2" id="KW-0472">Membrane</keyword>
<proteinExistence type="predicted"/>
<dbReference type="Proteomes" id="UP000241404">
    <property type="component" value="Unassembled WGS sequence"/>
</dbReference>
<accession>A0ABD6X4T9</accession>
<dbReference type="AlphaFoldDB" id="A0ABD6X4T9"/>
<evidence type="ECO:0000313" key="3">
    <source>
        <dbReference type="EMBL" id="PSU17500.1"/>
    </source>
</evidence>
<sequence length="1096" mass="124508">MTLDSYPKKIPASSNSSPDQATNHTSNHKKKWLRRLGFLLAALLGLSLISAYTLLKLLAQHEVQIHRISGIQLFSAPHIEKLAVVYQGVPIEMNHISINTSPLIIKIQQVQSQIPKKDQEPLQPYQFSSLQLEQLEMHSPSWRLDQMFTAKINKATVGLTINQEPTHIYQQQIHQLHIEVDPNNDGDSTNNYSNNSYAIAAKIHDIDVTVPVQTKVEDQPDIEIIQYRANLKQLSAKLQIAKKNPMQQPIPLSVAINAIKPSWQSLEEIEQTIQNIHIDTDLTHWKSKTTIKINQAHLIQPQYLPLDIKKSDSEYQGFHIGQAIANLAQLPVNFSINQLTYLPLIYNAEVFLQQPSLDNLVTDQEQPQRPHFYFSGHVLSQQPYKMDLSLFYQDLKNMTVTAGLVGKKGNSVFCDSMISADLPLPKRLDCQLNLKQTKDITDNWQIIDAPNAILNKPITLQARQINHLIPNEVKNDDIKSAHYHVDLTLPQKINIQLPKAWSWDLLNIPRQVQVTNDGKLSIELRYAEKFLQLSLRGKQESLGVSIQNKKQHIVKTNLDINKLKCFPSKLQCHGNGVISNHLSSLLFSSLPQQIDTSSPLILQTKSHWQLTYKDQQFIGQLTDNQLSLPSFRLQQPSYSLKLSNNQLAVPQWVILANNLANTHQWQWYAPKDKDITFTSNAEATVTIETNSQASHPVQKITSPLKMTMGSFWVDKQSKQSIKIKSHIHSQLSPILNGQTLPKLDLNTQLQLAKGEISLENRIHSLLPNQQSVPLADIKIRHNLNQQSGLLDVRLSPWQFDSKRRLSQYYLPEIPTGIELVSGKLEGHLVTHYRQFQPISSQVSLYTKGLSGMFFNIPFHNANIQLELQQDQQGIQTRSPAIVDIEKIKLGIPLTNIRLSGHYQDYAYKLNHGYIELLDGFITTTPTQSRQPWQQLSLPISIHGINLAMLMSQIDQQDIELTGILDGKLTLALHKGLFDIHNGKLIARYPGGLFRYKQGSTIDNQVEAMDDNNPIVVSKLLKNYHYRTLVVDIDYSNKGILKAKSQFKGYNPDFQNGRPIHLNLNIEDNVPALIKTLSLLNSSDVERYLQEQFGKQE</sequence>
<evidence type="ECO:0000256" key="2">
    <source>
        <dbReference type="SAM" id="Phobius"/>
    </source>
</evidence>
<feature type="region of interest" description="Disordered" evidence="1">
    <location>
        <begin position="1"/>
        <end position="26"/>
    </location>
</feature>
<reference evidence="3 4" key="1">
    <citation type="submission" date="2018-03" db="EMBL/GenBank/DDBJ databases">
        <title>Whole genome sequencing of Histamine producing bacteria.</title>
        <authorList>
            <person name="Butler K."/>
        </authorList>
    </citation>
    <scope>NUCLEOTIDE SEQUENCE [LARGE SCALE GENOMIC DNA]</scope>
    <source>
        <strain evidence="3 4">BT-6</strain>
    </source>
</reference>
<comment type="caution">
    <text evidence="3">The sequence shown here is derived from an EMBL/GenBank/DDBJ whole genome shotgun (WGS) entry which is preliminary data.</text>
</comment>
<gene>
    <name evidence="3" type="ORF">CTM90_08355</name>
</gene>
<evidence type="ECO:0000256" key="1">
    <source>
        <dbReference type="SAM" id="MobiDB-lite"/>
    </source>
</evidence>
<evidence type="ECO:0008006" key="5">
    <source>
        <dbReference type="Google" id="ProtNLM"/>
    </source>
</evidence>
<feature type="transmembrane region" description="Helical" evidence="2">
    <location>
        <begin position="36"/>
        <end position="55"/>
    </location>
</feature>
<organism evidence="3 4">
    <name type="scientific">Photobacterium damselae</name>
    <dbReference type="NCBI Taxonomy" id="38293"/>
    <lineage>
        <taxon>Bacteria</taxon>
        <taxon>Pseudomonadati</taxon>
        <taxon>Pseudomonadota</taxon>
        <taxon>Gammaproteobacteria</taxon>
        <taxon>Vibrionales</taxon>
        <taxon>Vibrionaceae</taxon>
        <taxon>Photobacterium</taxon>
    </lineage>
</organism>